<dbReference type="InterPro" id="IPR032675">
    <property type="entry name" value="LRR_dom_sf"/>
</dbReference>
<dbReference type="AlphaFoldDB" id="A0A9P4Q7G9"/>
<name>A0A9P4Q7G9_9PEZI</name>
<dbReference type="Gene3D" id="3.80.10.10">
    <property type="entry name" value="Ribonuclease Inhibitor"/>
    <property type="match status" value="1"/>
</dbReference>
<dbReference type="Proteomes" id="UP000799441">
    <property type="component" value="Unassembled WGS sequence"/>
</dbReference>
<accession>A0A9P4Q7G9</accession>
<gene>
    <name evidence="1" type="ORF">K431DRAFT_294796</name>
</gene>
<organism evidence="1 2">
    <name type="scientific">Polychaeton citri CBS 116435</name>
    <dbReference type="NCBI Taxonomy" id="1314669"/>
    <lineage>
        <taxon>Eukaryota</taxon>
        <taxon>Fungi</taxon>
        <taxon>Dikarya</taxon>
        <taxon>Ascomycota</taxon>
        <taxon>Pezizomycotina</taxon>
        <taxon>Dothideomycetes</taxon>
        <taxon>Dothideomycetidae</taxon>
        <taxon>Capnodiales</taxon>
        <taxon>Capnodiaceae</taxon>
        <taxon>Polychaeton</taxon>
    </lineage>
</organism>
<evidence type="ECO:0000313" key="2">
    <source>
        <dbReference type="Proteomes" id="UP000799441"/>
    </source>
</evidence>
<sequence length="426" mass="47613">MAQDLPTELIELIFTNVSPSDNVTCAAVSQTNKLGYRAITPLWYQTVGISEEHLRHQHRQRKLHLLVRTLFENPRLAGYARTIRQDLYSGMGSILPYEEYGSDIPLEAFDQKLRIGLGLRTASGIGRFLCELVESEQLCNAWHFFVLMVICPNAEGMILTGDNSEMRSYNLFKDLVYAAQNAVRPCGLQKVSFVHLSHTFSDGVANIQDVLPLLRLPQLAELKVDSMGKCLYPAALLGYALQDDIRSKVESLSFLDFASTEDELVIVLASCTSLRALAVKWSETTATLDTFTFLCDRLLSSAKKLQFLRLECNAASQEDVRSRVVDAQIDERSQRNCNFQPIDTVQHLHNLKHLVITKNLLFGTTIYKRTDLAEVLPSSLEKLSLLSPDGILTERDKVLLASEELKGLNVEVVDGSTLSAGCDIWA</sequence>
<dbReference type="SUPFAM" id="SSF52047">
    <property type="entry name" value="RNI-like"/>
    <property type="match status" value="1"/>
</dbReference>
<evidence type="ECO:0008006" key="3">
    <source>
        <dbReference type="Google" id="ProtNLM"/>
    </source>
</evidence>
<dbReference type="EMBL" id="MU003795">
    <property type="protein sequence ID" value="KAF2720910.1"/>
    <property type="molecule type" value="Genomic_DNA"/>
</dbReference>
<reference evidence="1" key="1">
    <citation type="journal article" date="2020" name="Stud. Mycol.">
        <title>101 Dothideomycetes genomes: a test case for predicting lifestyles and emergence of pathogens.</title>
        <authorList>
            <person name="Haridas S."/>
            <person name="Albert R."/>
            <person name="Binder M."/>
            <person name="Bloem J."/>
            <person name="Labutti K."/>
            <person name="Salamov A."/>
            <person name="Andreopoulos B."/>
            <person name="Baker S."/>
            <person name="Barry K."/>
            <person name="Bills G."/>
            <person name="Bluhm B."/>
            <person name="Cannon C."/>
            <person name="Castanera R."/>
            <person name="Culley D."/>
            <person name="Daum C."/>
            <person name="Ezra D."/>
            <person name="Gonzalez J."/>
            <person name="Henrissat B."/>
            <person name="Kuo A."/>
            <person name="Liang C."/>
            <person name="Lipzen A."/>
            <person name="Lutzoni F."/>
            <person name="Magnuson J."/>
            <person name="Mondo S."/>
            <person name="Nolan M."/>
            <person name="Ohm R."/>
            <person name="Pangilinan J."/>
            <person name="Park H.-J."/>
            <person name="Ramirez L."/>
            <person name="Alfaro M."/>
            <person name="Sun H."/>
            <person name="Tritt A."/>
            <person name="Yoshinaga Y."/>
            <person name="Zwiers L.-H."/>
            <person name="Turgeon B."/>
            <person name="Goodwin S."/>
            <person name="Spatafora J."/>
            <person name="Crous P."/>
            <person name="Grigoriev I."/>
        </authorList>
    </citation>
    <scope>NUCLEOTIDE SEQUENCE</scope>
    <source>
        <strain evidence="1">CBS 116435</strain>
    </source>
</reference>
<proteinExistence type="predicted"/>
<evidence type="ECO:0000313" key="1">
    <source>
        <dbReference type="EMBL" id="KAF2720910.1"/>
    </source>
</evidence>
<comment type="caution">
    <text evidence="1">The sequence shown here is derived from an EMBL/GenBank/DDBJ whole genome shotgun (WGS) entry which is preliminary data.</text>
</comment>
<dbReference type="OrthoDB" id="3637419at2759"/>
<protein>
    <recommendedName>
        <fullName evidence="3">F-box domain-containing protein</fullName>
    </recommendedName>
</protein>
<keyword evidence="2" id="KW-1185">Reference proteome</keyword>